<proteinExistence type="inferred from homology"/>
<dbReference type="SUPFAM" id="SSF55729">
    <property type="entry name" value="Acyl-CoA N-acyltransferases (Nat)"/>
    <property type="match status" value="2"/>
</dbReference>
<evidence type="ECO:0000256" key="3">
    <source>
        <dbReference type="ARBA" id="ARBA00022960"/>
    </source>
</evidence>
<dbReference type="PANTHER" id="PTHR36174">
    <property type="entry name" value="LIPID II:GLYCINE GLYCYLTRANSFERASE"/>
    <property type="match status" value="1"/>
</dbReference>
<dbReference type="InterPro" id="IPR016181">
    <property type="entry name" value="Acyl_CoA_acyltransferase"/>
</dbReference>
<keyword evidence="4" id="KW-0573">Peptidoglycan synthesis</keyword>
<gene>
    <name evidence="7" type="ORF">GCM10023346_42280</name>
</gene>
<evidence type="ECO:0000256" key="1">
    <source>
        <dbReference type="ARBA" id="ARBA00009943"/>
    </source>
</evidence>
<evidence type="ECO:0000256" key="2">
    <source>
        <dbReference type="ARBA" id="ARBA00022679"/>
    </source>
</evidence>
<reference evidence="8" key="1">
    <citation type="journal article" date="2019" name="Int. J. Syst. Evol. Microbiol.">
        <title>The Global Catalogue of Microorganisms (GCM) 10K type strain sequencing project: providing services to taxonomists for standard genome sequencing and annotation.</title>
        <authorList>
            <consortium name="The Broad Institute Genomics Platform"/>
            <consortium name="The Broad Institute Genome Sequencing Center for Infectious Disease"/>
            <person name="Wu L."/>
            <person name="Ma J."/>
        </authorList>
    </citation>
    <scope>NUCLEOTIDE SEQUENCE [LARGE SCALE GENOMIC DNA]</scope>
    <source>
        <strain evidence="8">JCM 18514</strain>
    </source>
</reference>
<protein>
    <submittedName>
        <fullName evidence="7">Peptidoglycan bridge formation glycyltransferase FemA/FemB family protein</fullName>
    </submittedName>
</protein>
<evidence type="ECO:0000313" key="8">
    <source>
        <dbReference type="Proteomes" id="UP001500200"/>
    </source>
</evidence>
<dbReference type="Proteomes" id="UP001500200">
    <property type="component" value="Unassembled WGS sequence"/>
</dbReference>
<organism evidence="7 8">
    <name type="scientific">Arthrobacter gyeryongensis</name>
    <dbReference type="NCBI Taxonomy" id="1650592"/>
    <lineage>
        <taxon>Bacteria</taxon>
        <taxon>Bacillati</taxon>
        <taxon>Actinomycetota</taxon>
        <taxon>Actinomycetes</taxon>
        <taxon>Micrococcales</taxon>
        <taxon>Micrococcaceae</taxon>
        <taxon>Arthrobacter</taxon>
    </lineage>
</organism>
<evidence type="ECO:0000313" key="7">
    <source>
        <dbReference type="EMBL" id="GAA5200371.1"/>
    </source>
</evidence>
<dbReference type="PANTHER" id="PTHR36174:SF1">
    <property type="entry name" value="LIPID II:GLYCINE GLYCYLTRANSFERASE"/>
    <property type="match status" value="1"/>
</dbReference>
<dbReference type="InterPro" id="IPR050644">
    <property type="entry name" value="PG_Glycine_Bridge_Synth"/>
</dbReference>
<dbReference type="EMBL" id="BAABKK010000032">
    <property type="protein sequence ID" value="GAA5200371.1"/>
    <property type="molecule type" value="Genomic_DNA"/>
</dbReference>
<dbReference type="PROSITE" id="PS51191">
    <property type="entry name" value="FEMABX"/>
    <property type="match status" value="1"/>
</dbReference>
<keyword evidence="5" id="KW-0012">Acyltransferase</keyword>
<comment type="similarity">
    <text evidence="1">Belongs to the FemABX family.</text>
</comment>
<sequence length="362" mass="41012">MDTAPLREFTARFATAEEIEHWDKHVTANPNGGNLLQSEAFADVKQHFGWKPLHLVYETEEYSSYNLVLEKSFPLLGKLWYLIKGPDVAGVEDIPGIIKANREFVKRDKLGVFAVKIEPDIVLSGEARDAIAATGAVKTPNLQPNDSTALLDISPEENQLLRNLHSRGRNAVRRAIREGVEVHTMEPTEENFRAMYALMTNTVEAKSQVRVREFGYYRQFWTNFIERGQGRLLFVFENGVPSVGAFVINYGRKGTYKDGGSLQKRAQYGDSHLVQWTAINQVKELGCTEYDFCGTPPADRLKDTSHPFHGLGLFKTSFSKTVTDFVGCYDQVISPLKYKLWTAAGERIARQVYTRRTGQQFY</sequence>
<name>A0ABP9SPN1_9MICC</name>
<evidence type="ECO:0000256" key="6">
    <source>
        <dbReference type="ARBA" id="ARBA00023316"/>
    </source>
</evidence>
<accession>A0ABP9SPN1</accession>
<keyword evidence="6" id="KW-0961">Cell wall biogenesis/degradation</keyword>
<dbReference type="Gene3D" id="3.40.630.30">
    <property type="match status" value="2"/>
</dbReference>
<keyword evidence="2" id="KW-0808">Transferase</keyword>
<evidence type="ECO:0000256" key="4">
    <source>
        <dbReference type="ARBA" id="ARBA00022984"/>
    </source>
</evidence>
<dbReference type="Pfam" id="PF02388">
    <property type="entry name" value="FemAB"/>
    <property type="match status" value="2"/>
</dbReference>
<keyword evidence="3" id="KW-0133">Cell shape</keyword>
<comment type="caution">
    <text evidence="7">The sequence shown here is derived from an EMBL/GenBank/DDBJ whole genome shotgun (WGS) entry which is preliminary data.</text>
</comment>
<evidence type="ECO:0000256" key="5">
    <source>
        <dbReference type="ARBA" id="ARBA00023315"/>
    </source>
</evidence>
<dbReference type="InterPro" id="IPR003447">
    <property type="entry name" value="FEMABX"/>
</dbReference>
<keyword evidence="8" id="KW-1185">Reference proteome</keyword>